<name>A0A9D2U2F4_9FIRM</name>
<comment type="caution">
    <text evidence="1">The sequence shown here is derived from an EMBL/GenBank/DDBJ whole genome shotgun (WGS) entry which is preliminary data.</text>
</comment>
<organism evidence="1 2">
    <name type="scientific">Candidatus Blautia stercoripullorum</name>
    <dbReference type="NCBI Taxonomy" id="2838502"/>
    <lineage>
        <taxon>Bacteria</taxon>
        <taxon>Bacillati</taxon>
        <taxon>Bacillota</taxon>
        <taxon>Clostridia</taxon>
        <taxon>Lachnospirales</taxon>
        <taxon>Lachnospiraceae</taxon>
        <taxon>Blautia</taxon>
    </lineage>
</organism>
<dbReference type="AlphaFoldDB" id="A0A9D2U2F4"/>
<evidence type="ECO:0000313" key="1">
    <source>
        <dbReference type="EMBL" id="HJD38596.1"/>
    </source>
</evidence>
<protein>
    <submittedName>
        <fullName evidence="1">Uncharacterized protein</fullName>
    </submittedName>
</protein>
<reference evidence="1" key="2">
    <citation type="submission" date="2021-04" db="EMBL/GenBank/DDBJ databases">
        <authorList>
            <person name="Gilroy R."/>
        </authorList>
    </citation>
    <scope>NUCLEOTIDE SEQUENCE</scope>
    <source>
        <strain evidence="1">ChiW19-6364</strain>
    </source>
</reference>
<accession>A0A9D2U2F4</accession>
<dbReference type="EMBL" id="DWUX01000015">
    <property type="protein sequence ID" value="HJD38596.1"/>
    <property type="molecule type" value="Genomic_DNA"/>
</dbReference>
<evidence type="ECO:0000313" key="2">
    <source>
        <dbReference type="Proteomes" id="UP000823850"/>
    </source>
</evidence>
<dbReference type="Proteomes" id="UP000823850">
    <property type="component" value="Unassembled WGS sequence"/>
</dbReference>
<gene>
    <name evidence="1" type="ORF">H9913_01085</name>
</gene>
<reference evidence="1" key="1">
    <citation type="journal article" date="2021" name="PeerJ">
        <title>Extensive microbial diversity within the chicken gut microbiome revealed by metagenomics and culture.</title>
        <authorList>
            <person name="Gilroy R."/>
            <person name="Ravi A."/>
            <person name="Getino M."/>
            <person name="Pursley I."/>
            <person name="Horton D.L."/>
            <person name="Alikhan N.F."/>
            <person name="Baker D."/>
            <person name="Gharbi K."/>
            <person name="Hall N."/>
            <person name="Watson M."/>
            <person name="Adriaenssens E.M."/>
            <person name="Foster-Nyarko E."/>
            <person name="Jarju S."/>
            <person name="Secka A."/>
            <person name="Antonio M."/>
            <person name="Oren A."/>
            <person name="Chaudhuri R.R."/>
            <person name="La Ragione R."/>
            <person name="Hildebrand F."/>
            <person name="Pallen M.J."/>
        </authorList>
    </citation>
    <scope>NUCLEOTIDE SEQUENCE</scope>
    <source>
        <strain evidence="1">ChiW19-6364</strain>
    </source>
</reference>
<proteinExistence type="predicted"/>
<sequence>MKETFHIDKQFRSFCDEVVLCAVKENLETGKAISPQFPILIMVDIIYSRMLRSDKFHRETLHDYTLEALDERG</sequence>